<dbReference type="AlphaFoldDB" id="A0A1Y2HKX5"/>
<gene>
    <name evidence="1" type="ORF">BCR44DRAFT_34278</name>
</gene>
<accession>A0A1Y2HKX5</accession>
<proteinExistence type="predicted"/>
<keyword evidence="2" id="KW-1185">Reference proteome</keyword>
<dbReference type="Proteomes" id="UP000193411">
    <property type="component" value="Unassembled WGS sequence"/>
</dbReference>
<reference evidence="1 2" key="1">
    <citation type="submission" date="2016-07" db="EMBL/GenBank/DDBJ databases">
        <title>Pervasive Adenine N6-methylation of Active Genes in Fungi.</title>
        <authorList>
            <consortium name="DOE Joint Genome Institute"/>
            <person name="Mondo S.J."/>
            <person name="Dannebaum R.O."/>
            <person name="Kuo R.C."/>
            <person name="Labutti K."/>
            <person name="Haridas S."/>
            <person name="Kuo A."/>
            <person name="Salamov A."/>
            <person name="Ahrendt S.R."/>
            <person name="Lipzen A."/>
            <person name="Sullivan W."/>
            <person name="Andreopoulos W.B."/>
            <person name="Clum A."/>
            <person name="Lindquist E."/>
            <person name="Daum C."/>
            <person name="Ramamoorthy G.K."/>
            <person name="Gryganskyi A."/>
            <person name="Culley D."/>
            <person name="Magnuson J.K."/>
            <person name="James T.Y."/>
            <person name="O'Malley M.A."/>
            <person name="Stajich J.E."/>
            <person name="Spatafora J.W."/>
            <person name="Visel A."/>
            <person name="Grigoriev I.V."/>
        </authorList>
    </citation>
    <scope>NUCLEOTIDE SEQUENCE [LARGE SCALE GENOMIC DNA]</scope>
    <source>
        <strain evidence="1 2">PL171</strain>
    </source>
</reference>
<organism evidence="1 2">
    <name type="scientific">Catenaria anguillulae PL171</name>
    <dbReference type="NCBI Taxonomy" id="765915"/>
    <lineage>
        <taxon>Eukaryota</taxon>
        <taxon>Fungi</taxon>
        <taxon>Fungi incertae sedis</taxon>
        <taxon>Blastocladiomycota</taxon>
        <taxon>Blastocladiomycetes</taxon>
        <taxon>Blastocladiales</taxon>
        <taxon>Catenariaceae</taxon>
        <taxon>Catenaria</taxon>
    </lineage>
</organism>
<protein>
    <submittedName>
        <fullName evidence="1">Uncharacterized protein</fullName>
    </submittedName>
</protein>
<name>A0A1Y2HKX5_9FUNG</name>
<evidence type="ECO:0000313" key="1">
    <source>
        <dbReference type="EMBL" id="ORZ35257.1"/>
    </source>
</evidence>
<comment type="caution">
    <text evidence="1">The sequence shown here is derived from an EMBL/GenBank/DDBJ whole genome shotgun (WGS) entry which is preliminary data.</text>
</comment>
<evidence type="ECO:0000313" key="2">
    <source>
        <dbReference type="Proteomes" id="UP000193411"/>
    </source>
</evidence>
<dbReference type="EMBL" id="MCFL01000023">
    <property type="protein sequence ID" value="ORZ35257.1"/>
    <property type="molecule type" value="Genomic_DNA"/>
</dbReference>
<sequence length="252" mass="28101">MFSTFWLSTEQYIDRYPRATTAVASITFTLYNEWQTRVAIAQITRNKRLKQKKLLEKFLVGNRPYRSSGKRGTGLNISVRDSRLDKDDPNDLIPKHELETVTISPLTIAYYSLYAGAYGTFYGTWYRGLANLTAGLPMPQMLATSTAADLALATIICRAAGSAEESSQYSFVDTGDGSELLPPAGIDMAAEAISDMIVDGTSSLLTFAIVPVQWQALWRILEVALFAIKYGQARLWIRTQVAKFMLWVMAAR</sequence>